<dbReference type="Gene3D" id="1.10.10.60">
    <property type="entry name" value="Homeodomain-like"/>
    <property type="match status" value="1"/>
</dbReference>
<organism evidence="9">
    <name type="scientific">Rhodosorus marinus</name>
    <dbReference type="NCBI Taxonomy" id="101924"/>
    <lineage>
        <taxon>Eukaryota</taxon>
        <taxon>Rhodophyta</taxon>
        <taxon>Stylonematophyceae</taxon>
        <taxon>Stylonematales</taxon>
        <taxon>Stylonemataceae</taxon>
        <taxon>Rhodosorus</taxon>
    </lineage>
</organism>
<dbReference type="GO" id="GO:0003677">
    <property type="term" value="F:DNA binding"/>
    <property type="evidence" value="ECO:0007669"/>
    <property type="project" value="UniProtKB-KW"/>
</dbReference>
<dbReference type="NCBIfam" id="TIGR01557">
    <property type="entry name" value="myb_SHAQKYF"/>
    <property type="match status" value="1"/>
</dbReference>
<evidence type="ECO:0000256" key="5">
    <source>
        <dbReference type="SAM" id="MobiDB-lite"/>
    </source>
</evidence>
<dbReference type="PANTHER" id="PTHR12802">
    <property type="entry name" value="SWI/SNF COMPLEX-RELATED"/>
    <property type="match status" value="1"/>
</dbReference>
<proteinExistence type="predicted"/>
<dbReference type="PANTHER" id="PTHR12802:SF155">
    <property type="entry name" value="DEUBIQUITINASE MYSM1"/>
    <property type="match status" value="1"/>
</dbReference>
<sequence length="168" mass="19279">MEGVDEVRSGGRQMWNDVSGFGGSSGQLREWKRREMRKSAWADDEHERFVAALKRYGRDWKAIESSVGTRTAVQIRSHAQKYFIKLRRHNISEFDALPPPRKKRSREKDPSFSYEDDVRSPSPKLPYNNNIFPGSPEQPKHEPTLTARDYACVDALTLLVCAADRINA</sequence>
<dbReference type="EMBL" id="HBHW01026307">
    <property type="protein sequence ID" value="CAE0052422.1"/>
    <property type="molecule type" value="Transcribed_RNA"/>
</dbReference>
<accession>A0A7S2ZWG9</accession>
<dbReference type="SUPFAM" id="SSF46689">
    <property type="entry name" value="Homeodomain-like"/>
    <property type="match status" value="1"/>
</dbReference>
<name>A0A7S2ZWG9_9RHOD</name>
<evidence type="ECO:0000259" key="8">
    <source>
        <dbReference type="PROSITE" id="PS51294"/>
    </source>
</evidence>
<keyword evidence="3" id="KW-0804">Transcription</keyword>
<dbReference type="InterPro" id="IPR009057">
    <property type="entry name" value="Homeodomain-like_sf"/>
</dbReference>
<evidence type="ECO:0000259" key="6">
    <source>
        <dbReference type="PROSITE" id="PS50090"/>
    </source>
</evidence>
<keyword evidence="4" id="KW-0539">Nucleus</keyword>
<feature type="region of interest" description="Disordered" evidence="5">
    <location>
        <begin position="1"/>
        <end position="38"/>
    </location>
</feature>
<dbReference type="PROSITE" id="PS50090">
    <property type="entry name" value="MYB_LIKE"/>
    <property type="match status" value="1"/>
</dbReference>
<reference evidence="9" key="1">
    <citation type="submission" date="2021-01" db="EMBL/GenBank/DDBJ databases">
        <authorList>
            <person name="Corre E."/>
            <person name="Pelletier E."/>
            <person name="Niang G."/>
            <person name="Scheremetjew M."/>
            <person name="Finn R."/>
            <person name="Kale V."/>
            <person name="Holt S."/>
            <person name="Cochrane G."/>
            <person name="Meng A."/>
            <person name="Brown T."/>
            <person name="Cohen L."/>
        </authorList>
    </citation>
    <scope>NUCLEOTIDE SEQUENCE</scope>
    <source>
        <strain evidence="9">CCMP 769</strain>
    </source>
</reference>
<feature type="domain" description="HTH myb-type" evidence="8">
    <location>
        <begin position="33"/>
        <end position="87"/>
    </location>
</feature>
<dbReference type="InterPro" id="IPR006447">
    <property type="entry name" value="Myb_dom_plants"/>
</dbReference>
<evidence type="ECO:0000259" key="7">
    <source>
        <dbReference type="PROSITE" id="PS51293"/>
    </source>
</evidence>
<feature type="domain" description="SANT" evidence="7">
    <location>
        <begin position="36"/>
        <end position="87"/>
    </location>
</feature>
<evidence type="ECO:0000256" key="2">
    <source>
        <dbReference type="ARBA" id="ARBA00023125"/>
    </source>
</evidence>
<gene>
    <name evidence="9" type="ORF">RMAR00112_LOCUS20449</name>
</gene>
<keyword evidence="2" id="KW-0238">DNA-binding</keyword>
<evidence type="ECO:0000256" key="3">
    <source>
        <dbReference type="ARBA" id="ARBA00023163"/>
    </source>
</evidence>
<feature type="domain" description="Myb-like" evidence="6">
    <location>
        <begin position="33"/>
        <end position="83"/>
    </location>
</feature>
<dbReference type="SMART" id="SM00717">
    <property type="entry name" value="SANT"/>
    <property type="match status" value="1"/>
</dbReference>
<dbReference type="PROSITE" id="PS51294">
    <property type="entry name" value="HTH_MYB"/>
    <property type="match status" value="1"/>
</dbReference>
<evidence type="ECO:0000313" key="9">
    <source>
        <dbReference type="EMBL" id="CAE0052422.1"/>
    </source>
</evidence>
<keyword evidence="1" id="KW-0805">Transcription regulation</keyword>
<dbReference type="InterPro" id="IPR017884">
    <property type="entry name" value="SANT_dom"/>
</dbReference>
<feature type="region of interest" description="Disordered" evidence="5">
    <location>
        <begin position="94"/>
        <end position="142"/>
    </location>
</feature>
<protein>
    <submittedName>
        <fullName evidence="9">Uncharacterized protein</fullName>
    </submittedName>
</protein>
<evidence type="ECO:0000256" key="1">
    <source>
        <dbReference type="ARBA" id="ARBA00023015"/>
    </source>
</evidence>
<dbReference type="AlphaFoldDB" id="A0A7S2ZWG9"/>
<dbReference type="InterPro" id="IPR001005">
    <property type="entry name" value="SANT/Myb"/>
</dbReference>
<feature type="compositionally biased region" description="Basic and acidic residues" evidence="5">
    <location>
        <begin position="29"/>
        <end position="38"/>
    </location>
</feature>
<dbReference type="Pfam" id="PF00249">
    <property type="entry name" value="Myb_DNA-binding"/>
    <property type="match status" value="1"/>
</dbReference>
<dbReference type="CDD" id="cd00167">
    <property type="entry name" value="SANT"/>
    <property type="match status" value="1"/>
</dbReference>
<dbReference type="PROSITE" id="PS51293">
    <property type="entry name" value="SANT"/>
    <property type="match status" value="1"/>
</dbReference>
<evidence type="ECO:0000256" key="4">
    <source>
        <dbReference type="ARBA" id="ARBA00023242"/>
    </source>
</evidence>
<dbReference type="InterPro" id="IPR017930">
    <property type="entry name" value="Myb_dom"/>
</dbReference>